<dbReference type="Gene3D" id="3.40.50.1820">
    <property type="entry name" value="alpha/beta hydrolase"/>
    <property type="match status" value="1"/>
</dbReference>
<name>A0A975C5B8_9CAUL</name>
<evidence type="ECO:0000256" key="2">
    <source>
        <dbReference type="ARBA" id="ARBA00022801"/>
    </source>
</evidence>
<evidence type="ECO:0000256" key="4">
    <source>
        <dbReference type="SAM" id="SignalP"/>
    </source>
</evidence>
<evidence type="ECO:0000256" key="1">
    <source>
        <dbReference type="ARBA" id="ARBA00005622"/>
    </source>
</evidence>
<dbReference type="AlphaFoldDB" id="A0A975C5B8"/>
<dbReference type="Pfam" id="PF00756">
    <property type="entry name" value="Esterase"/>
    <property type="match status" value="1"/>
</dbReference>
<dbReference type="KEGG" id="bgoe:IFJ75_01020"/>
<protein>
    <submittedName>
        <fullName evidence="5">Alpha/beta hydrolase</fullName>
    </submittedName>
</protein>
<dbReference type="EMBL" id="CP062222">
    <property type="protein sequence ID" value="QTC91551.1"/>
    <property type="molecule type" value="Genomic_DNA"/>
</dbReference>
<dbReference type="PANTHER" id="PTHR40841:SF2">
    <property type="entry name" value="SIDEROPHORE-DEGRADING ESTERASE (EUROFUNG)"/>
    <property type="match status" value="1"/>
</dbReference>
<dbReference type="Proteomes" id="UP000663918">
    <property type="component" value="Chromosome"/>
</dbReference>
<keyword evidence="2 5" id="KW-0378">Hydrolase</keyword>
<dbReference type="SUPFAM" id="SSF53474">
    <property type="entry name" value="alpha/beta-Hydrolases"/>
    <property type="match status" value="1"/>
</dbReference>
<reference evidence="5" key="1">
    <citation type="submission" date="2020-09" db="EMBL/GenBank/DDBJ databases">
        <title>Brevundimonas sp. LVF2 isolated from a puddle in Goettingen, Germany.</title>
        <authorList>
            <person name="Friedrich I."/>
            <person name="Klassen A."/>
            <person name="Hannes N."/>
            <person name="Schneider D."/>
            <person name="Hertel R."/>
            <person name="Daniel R."/>
        </authorList>
    </citation>
    <scope>NUCLEOTIDE SEQUENCE</scope>
    <source>
        <strain evidence="5">LVF2</strain>
    </source>
</reference>
<dbReference type="RefSeq" id="WP_207870729.1">
    <property type="nucleotide sequence ID" value="NZ_CP062222.1"/>
</dbReference>
<keyword evidence="4" id="KW-0732">Signal</keyword>
<dbReference type="InterPro" id="IPR000801">
    <property type="entry name" value="Esterase-like"/>
</dbReference>
<dbReference type="PANTHER" id="PTHR40841">
    <property type="entry name" value="SIDEROPHORE TRIACETYLFUSARININE C ESTERASE"/>
    <property type="match status" value="1"/>
</dbReference>
<dbReference type="PROSITE" id="PS51257">
    <property type="entry name" value="PROKAR_LIPOPROTEIN"/>
    <property type="match status" value="1"/>
</dbReference>
<sequence>MRASVSVPSLCGVMILSCGAASARAPEVTLISETPAVQANAVQLLIHSDLMDRDYRIEVTPPFRGPLFPGQKAAVVYALDGGWGVAGPAGSLLGGGGAMLPAYIVTIGYPQGRRNSREQDLLPRPVHPQDGSMAQGGRSSLFARFLTEELRPFIEARYPVDPQRSVLFGHSLGGVFTANILADQPTAFSGYLIASPSVWADPSVVDRLRNAAAGLDRRVFIAYGEREDDYMVEGGRALFEALGSRGDRVRTKIFAGAYHITYYPAVMGEALPFLLPRQSPLTFPVAVDLSPSQLSAHARRFLVGGALPVEFEARDGGLTVTVPGGGQLPLKASSPARFFAPGLDVQAEFAGDGQSVTLFVNGDRMDATRTR</sequence>
<proteinExistence type="inferred from homology"/>
<feature type="region of interest" description="Disordered" evidence="3">
    <location>
        <begin position="116"/>
        <end position="135"/>
    </location>
</feature>
<organism evidence="5 6">
    <name type="scientific">Brevundimonas goettingensis</name>
    <dbReference type="NCBI Taxonomy" id="2774190"/>
    <lineage>
        <taxon>Bacteria</taxon>
        <taxon>Pseudomonadati</taxon>
        <taxon>Pseudomonadota</taxon>
        <taxon>Alphaproteobacteria</taxon>
        <taxon>Caulobacterales</taxon>
        <taxon>Caulobacteraceae</taxon>
        <taxon>Brevundimonas</taxon>
    </lineage>
</organism>
<feature type="chain" id="PRO_5037655151" evidence="4">
    <location>
        <begin position="21"/>
        <end position="371"/>
    </location>
</feature>
<accession>A0A975C5B8</accession>
<gene>
    <name evidence="5" type="ORF">IFJ75_01020</name>
</gene>
<comment type="similarity">
    <text evidence="1">Belongs to the esterase D family.</text>
</comment>
<evidence type="ECO:0000256" key="3">
    <source>
        <dbReference type="SAM" id="MobiDB-lite"/>
    </source>
</evidence>
<keyword evidence="6" id="KW-1185">Reference proteome</keyword>
<dbReference type="GO" id="GO:0016788">
    <property type="term" value="F:hydrolase activity, acting on ester bonds"/>
    <property type="evidence" value="ECO:0007669"/>
    <property type="project" value="TreeGrafter"/>
</dbReference>
<evidence type="ECO:0000313" key="5">
    <source>
        <dbReference type="EMBL" id="QTC91551.1"/>
    </source>
</evidence>
<feature type="signal peptide" evidence="4">
    <location>
        <begin position="1"/>
        <end position="20"/>
    </location>
</feature>
<dbReference type="InterPro" id="IPR029058">
    <property type="entry name" value="AB_hydrolase_fold"/>
</dbReference>
<dbReference type="InterPro" id="IPR052558">
    <property type="entry name" value="Siderophore_Hydrolase_D"/>
</dbReference>
<evidence type="ECO:0000313" key="6">
    <source>
        <dbReference type="Proteomes" id="UP000663918"/>
    </source>
</evidence>